<keyword evidence="2" id="KW-1185">Reference proteome</keyword>
<protein>
    <submittedName>
        <fullName evidence="1">Uncharacterized protein</fullName>
    </submittedName>
</protein>
<dbReference type="Proteomes" id="UP000287352">
    <property type="component" value="Unassembled WGS sequence"/>
</dbReference>
<dbReference type="RefSeq" id="WP_126581372.1">
    <property type="nucleotide sequence ID" value="NZ_BIFR01000001.1"/>
</dbReference>
<reference evidence="2" key="1">
    <citation type="submission" date="2018-12" db="EMBL/GenBank/DDBJ databases">
        <title>Tengunoibacter tsumagoiensis gen. nov., sp. nov., Dictyobacter kobayashii sp. nov., D. alpinus sp. nov., and D. joshuensis sp. nov. and description of Dictyobacteraceae fam. nov. within the order Ktedonobacterales isolated from Tengu-no-mugimeshi.</title>
        <authorList>
            <person name="Wang C.M."/>
            <person name="Zheng Y."/>
            <person name="Sakai Y."/>
            <person name="Toyoda A."/>
            <person name="Minakuchi Y."/>
            <person name="Abe K."/>
            <person name="Yokota A."/>
            <person name="Yabe S."/>
        </authorList>
    </citation>
    <scope>NUCLEOTIDE SEQUENCE [LARGE SCALE GENOMIC DNA]</scope>
    <source>
        <strain evidence="2">Uno3</strain>
    </source>
</reference>
<evidence type="ECO:0000313" key="1">
    <source>
        <dbReference type="EMBL" id="GCE13879.1"/>
    </source>
</evidence>
<proteinExistence type="predicted"/>
<sequence>MSFVHGKQKQAFLILISGLLLILSLSAFSYPKQVQPTGNVRSAHSGVKVTQGHDVWIHLTRQDPNQVASIQLSVKKGTSAPNLSAIGYSSNSSLCYYNANISATYHNGFNMLVAEYDLYFDFCYDGENITYFSSTRVKTYAAFLFSMNNKGSGTTNYGPWGNGHGSYYEGNAVASVNGYLELDVFSDGTVSGWGNV</sequence>
<organism evidence="1 2">
    <name type="scientific">Tengunoibacter tsumagoiensis</name>
    <dbReference type="NCBI Taxonomy" id="2014871"/>
    <lineage>
        <taxon>Bacteria</taxon>
        <taxon>Bacillati</taxon>
        <taxon>Chloroflexota</taxon>
        <taxon>Ktedonobacteria</taxon>
        <taxon>Ktedonobacterales</taxon>
        <taxon>Dictyobacteraceae</taxon>
        <taxon>Tengunoibacter</taxon>
    </lineage>
</organism>
<name>A0A402A479_9CHLR</name>
<dbReference type="AlphaFoldDB" id="A0A402A479"/>
<accession>A0A402A479</accession>
<comment type="caution">
    <text evidence="1">The sequence shown here is derived from an EMBL/GenBank/DDBJ whole genome shotgun (WGS) entry which is preliminary data.</text>
</comment>
<evidence type="ECO:0000313" key="2">
    <source>
        <dbReference type="Proteomes" id="UP000287352"/>
    </source>
</evidence>
<gene>
    <name evidence="1" type="ORF">KTT_37380</name>
</gene>
<dbReference type="EMBL" id="BIFR01000001">
    <property type="protein sequence ID" value="GCE13879.1"/>
    <property type="molecule type" value="Genomic_DNA"/>
</dbReference>